<reference evidence="1 2" key="1">
    <citation type="journal article" date="2021" name="ISME J.">
        <title>Genomic evolution of the class Acidithiobacillia: deep-branching Proteobacteria living in extreme acidic conditions.</title>
        <authorList>
            <person name="Moya-Beltran A."/>
            <person name="Beard S."/>
            <person name="Rojas-Villalobos C."/>
            <person name="Issotta F."/>
            <person name="Gallardo Y."/>
            <person name="Ulloa R."/>
            <person name="Giaveno A."/>
            <person name="Degli Esposti M."/>
            <person name="Johnson D.B."/>
            <person name="Quatrini R."/>
        </authorList>
    </citation>
    <scope>NUCLEOTIDE SEQUENCE [LARGE SCALE GENOMIC DNA]</scope>
    <source>
        <strain evidence="1 2">CF3</strain>
    </source>
</reference>
<evidence type="ECO:0000313" key="1">
    <source>
        <dbReference type="EMBL" id="XRP71763.1"/>
    </source>
</evidence>
<protein>
    <submittedName>
        <fullName evidence="1">MFS transporter</fullName>
    </submittedName>
</protein>
<gene>
    <name evidence="1" type="ORF">HF292_008030</name>
</gene>
<organism evidence="1 2">
    <name type="scientific">Acidithiobacillus ferruginosus</name>
    <dbReference type="NCBI Taxonomy" id="3063951"/>
    <lineage>
        <taxon>Bacteria</taxon>
        <taxon>Pseudomonadati</taxon>
        <taxon>Pseudomonadota</taxon>
        <taxon>Acidithiobacillia</taxon>
        <taxon>Acidithiobacillales</taxon>
        <taxon>Acidithiobacillaceae</taxon>
        <taxon>Acidithiobacillus</taxon>
    </lineage>
</organism>
<accession>A0ACD5IDA0</accession>
<sequence length="413" mass="44792">MRKKFKTFRWISSTYYAEGLPYSLVQQVSVQFFTYAGASLQVIGLLSFLGLPWNLKLFWSPLIDLFADKKRWLVVMEIVLGGVAALLIWPAQHLNLDLAAKIFMLMAFLSATHDMSVDGYYIQTLSPSDQAAFSGLRVAAYRIAMLVGNGVLVIIAGWISWIACFLTAAAMIWGLAAFHQRALPPSPPSTSHKGQHWHAVREAFTTYLQQPGILWALAFILLFRAGDAMMAAMVTPFLSHLGYGLVARGILTGTVGTVTTIGGALLGGIIISRWGLRHALLPLTLIQSLAIPAYAWLAWVTPSVWWVGVTVAFEQAAAGLGTAVLMVFLMQRCQGAYQATHFAIGSALMSVAATVVGGFSGFLAAQVGFVEFFLLAFAAALPSLWLALRMPAVLFTDRQESLPGSDLLEGKGE</sequence>
<dbReference type="EMBL" id="CP130946">
    <property type="protein sequence ID" value="XRP71763.1"/>
    <property type="molecule type" value="Genomic_DNA"/>
</dbReference>
<evidence type="ECO:0000313" key="2">
    <source>
        <dbReference type="Proteomes" id="UP001196097"/>
    </source>
</evidence>
<dbReference type="Proteomes" id="UP001196097">
    <property type="component" value="Chromosome"/>
</dbReference>
<keyword evidence="2" id="KW-1185">Reference proteome</keyword>
<proteinExistence type="predicted"/>
<name>A0ACD5IDA0_9PROT</name>